<feature type="region of interest" description="Disordered" evidence="1">
    <location>
        <begin position="32"/>
        <end position="52"/>
    </location>
</feature>
<evidence type="ECO:0000256" key="1">
    <source>
        <dbReference type="SAM" id="MobiDB-lite"/>
    </source>
</evidence>
<proteinExistence type="predicted"/>
<sequence>MNELEDDDGAGCWTKKRNAVTAMSGQLVATVKNSGGDVADGEAKPTRRRGQATPDFLYQLSALENVFEAHALSDAFLREISPQHPAHEGRASRSGSRTGGPVRAGLNGGSSTRTKGGPGSCCRKAALQSPISRG</sequence>
<feature type="region of interest" description="Disordered" evidence="1">
    <location>
        <begin position="80"/>
        <end position="134"/>
    </location>
</feature>
<keyword evidence="2" id="KW-1185">Reference proteome</keyword>
<organism evidence="2 3">
    <name type="scientific">Macrostomum lignano</name>
    <dbReference type="NCBI Taxonomy" id="282301"/>
    <lineage>
        <taxon>Eukaryota</taxon>
        <taxon>Metazoa</taxon>
        <taxon>Spiralia</taxon>
        <taxon>Lophotrochozoa</taxon>
        <taxon>Platyhelminthes</taxon>
        <taxon>Rhabditophora</taxon>
        <taxon>Macrostomorpha</taxon>
        <taxon>Macrostomida</taxon>
        <taxon>Macrostomidae</taxon>
        <taxon>Macrostomum</taxon>
    </lineage>
</organism>
<dbReference type="AlphaFoldDB" id="A0A1I8F633"/>
<accession>A0A1I8F633</accession>
<dbReference type="WBParaSite" id="maker-unitig_20639-snap-gene-0.1-mRNA-1">
    <property type="protein sequence ID" value="maker-unitig_20639-snap-gene-0.1-mRNA-1"/>
    <property type="gene ID" value="maker-unitig_20639-snap-gene-0.1"/>
</dbReference>
<reference evidence="3" key="1">
    <citation type="submission" date="2016-11" db="UniProtKB">
        <authorList>
            <consortium name="WormBaseParasite"/>
        </authorList>
    </citation>
    <scope>IDENTIFICATION</scope>
</reference>
<dbReference type="Proteomes" id="UP000095280">
    <property type="component" value="Unplaced"/>
</dbReference>
<protein>
    <submittedName>
        <fullName evidence="3">Homeobox domain-containing protein</fullName>
    </submittedName>
</protein>
<evidence type="ECO:0000313" key="2">
    <source>
        <dbReference type="Proteomes" id="UP000095280"/>
    </source>
</evidence>
<name>A0A1I8F633_9PLAT</name>
<evidence type="ECO:0000313" key="3">
    <source>
        <dbReference type="WBParaSite" id="maker-unitig_20639-snap-gene-0.1-mRNA-1"/>
    </source>
</evidence>